<dbReference type="PANTHER" id="PTHR10358">
    <property type="entry name" value="ENDOSULFINE"/>
    <property type="match status" value="1"/>
</dbReference>
<organism evidence="5">
    <name type="scientific">Schizaphis graminum</name>
    <name type="common">Green bug aphid</name>
    <dbReference type="NCBI Taxonomy" id="13262"/>
    <lineage>
        <taxon>Eukaryota</taxon>
        <taxon>Metazoa</taxon>
        <taxon>Ecdysozoa</taxon>
        <taxon>Arthropoda</taxon>
        <taxon>Hexapoda</taxon>
        <taxon>Insecta</taxon>
        <taxon>Pterygota</taxon>
        <taxon>Neoptera</taxon>
        <taxon>Paraneoptera</taxon>
        <taxon>Hemiptera</taxon>
        <taxon>Sternorrhyncha</taxon>
        <taxon>Aphidomorpha</taxon>
        <taxon>Aphidoidea</taxon>
        <taxon>Aphididae</taxon>
        <taxon>Aphidini</taxon>
        <taxon>Schizaphis</taxon>
    </lineage>
</organism>
<sequence>MADQKPNENQNSEFCKPKDPKDVEKAQEECMKKQYQMKSNWPPVSGHSALLQKRLAKGQKFFDSGDYQMAKQAGNGNKLINNRPVQQVLGFGTGDTIPTPDTVPARKTSIIQPKFNSSSTPSSTT</sequence>
<feature type="region of interest" description="Disordered" evidence="4">
    <location>
        <begin position="1"/>
        <end position="26"/>
    </location>
</feature>
<keyword evidence="2" id="KW-0131">Cell cycle</keyword>
<feature type="region of interest" description="Disordered" evidence="4">
    <location>
        <begin position="92"/>
        <end position="125"/>
    </location>
</feature>
<protein>
    <submittedName>
        <fullName evidence="5">cAMP-regulated phosphoprotein 19-B</fullName>
    </submittedName>
</protein>
<dbReference type="InterPro" id="IPR006760">
    <property type="entry name" value="Endosulphine"/>
</dbReference>
<proteinExistence type="inferred from homology"/>
<accession>A0A2S2P5R5</accession>
<keyword evidence="3" id="KW-0650">Protein phosphatase inhibitor</keyword>
<name>A0A2S2P5R5_SCHGA</name>
<keyword evidence="2" id="KW-0132">Cell division</keyword>
<dbReference type="GO" id="GO:0004864">
    <property type="term" value="F:protein phosphatase inhibitor activity"/>
    <property type="evidence" value="ECO:0007669"/>
    <property type="project" value="UniProtKB-KW"/>
</dbReference>
<gene>
    <name evidence="5" type="primary">arpp19-b</name>
    <name evidence="5" type="ORF">g.147996</name>
</gene>
<evidence type="ECO:0000313" key="5">
    <source>
        <dbReference type="EMBL" id="MBY24724.1"/>
    </source>
</evidence>
<evidence type="ECO:0000256" key="3">
    <source>
        <dbReference type="ARBA" id="ARBA00023272"/>
    </source>
</evidence>
<dbReference type="PANTHER" id="PTHR10358:SF6">
    <property type="entry name" value="ENDOSULFINE, ISOFORM A"/>
    <property type="match status" value="1"/>
</dbReference>
<evidence type="ECO:0000256" key="2">
    <source>
        <dbReference type="ARBA" id="ARBA00022776"/>
    </source>
</evidence>
<evidence type="ECO:0000256" key="1">
    <source>
        <dbReference type="ARBA" id="ARBA00010520"/>
    </source>
</evidence>
<dbReference type="GO" id="GO:0005737">
    <property type="term" value="C:cytoplasm"/>
    <property type="evidence" value="ECO:0007669"/>
    <property type="project" value="TreeGrafter"/>
</dbReference>
<dbReference type="EMBL" id="GGMR01012105">
    <property type="protein sequence ID" value="MBY24724.1"/>
    <property type="molecule type" value="Transcribed_RNA"/>
</dbReference>
<feature type="compositionally biased region" description="Basic and acidic residues" evidence="4">
    <location>
        <begin position="15"/>
        <end position="26"/>
    </location>
</feature>
<evidence type="ECO:0000256" key="4">
    <source>
        <dbReference type="SAM" id="MobiDB-lite"/>
    </source>
</evidence>
<feature type="compositionally biased region" description="Polar residues" evidence="4">
    <location>
        <begin position="109"/>
        <end position="125"/>
    </location>
</feature>
<dbReference type="AlphaFoldDB" id="A0A2S2P5R5"/>
<reference evidence="5" key="1">
    <citation type="submission" date="2018-04" db="EMBL/GenBank/DDBJ databases">
        <title>Transcriptome of Schizaphis graminum biotype I.</title>
        <authorList>
            <person name="Scully E.D."/>
            <person name="Geib S.M."/>
            <person name="Palmer N.A."/>
            <person name="Koch K."/>
            <person name="Bradshaw J."/>
            <person name="Heng-Moss T."/>
            <person name="Sarath G."/>
        </authorList>
    </citation>
    <scope>NUCLEOTIDE SEQUENCE</scope>
</reference>
<keyword evidence="2" id="KW-0498">Mitosis</keyword>
<comment type="similarity">
    <text evidence="1">Belongs to the endosulfine family.</text>
</comment>